<feature type="transmembrane region" description="Helical" evidence="9">
    <location>
        <begin position="43"/>
        <end position="66"/>
    </location>
</feature>
<dbReference type="InterPro" id="IPR003280">
    <property type="entry name" value="2pore_dom_K_chnl"/>
</dbReference>
<name>A0A0N4X326_HAEPC</name>
<dbReference type="SUPFAM" id="SSF81324">
    <property type="entry name" value="Voltage-gated potassium channels"/>
    <property type="match status" value="2"/>
</dbReference>
<keyword evidence="6 9" id="KW-0472">Membrane</keyword>
<proteinExistence type="inferred from homology"/>
<sequence length="389" mass="44005">LGWLVLVWLCLETSFRSYSSSEVFPEFNRSIYWLVHNRRKYGFRHLCMLILVLVYTLLGAAMFFTIEAKHEHHLVTERKAALDKSVLIIAGQLIYCSPEALTIMKFQSTYISLLKDESLYEGSTYWKASDAENFKWTYASAFFFSMNLYTTTGYGSIAAESMLGRICVMWYSMLTIPITLVVIRDLGQATLVCITKVYTLKVVFRRTMGYLEPHEDSMISLPIKFCLMLLAGYLLFAAAFIYLFDDWMGYIPHSGLSFFTSLYFSYISISTIGLGDIMPNNATFHPIISILFFFGMPVMKVVNRATYICIENGVFGKLFSVLSTLLLLICSIREDKATELLNGLTIRSLAAFARTNADVYGGGFGRVNLRKGDLVQSKTSVGQNPEPSP</sequence>
<dbReference type="GO" id="GO:0005886">
    <property type="term" value="C:plasma membrane"/>
    <property type="evidence" value="ECO:0007669"/>
    <property type="project" value="TreeGrafter"/>
</dbReference>
<feature type="transmembrane region" description="Helical" evidence="9">
    <location>
        <begin position="256"/>
        <end position="275"/>
    </location>
</feature>
<dbReference type="AlphaFoldDB" id="A0A0N4X326"/>
<feature type="transmembrane region" description="Helical" evidence="9">
    <location>
        <begin position="282"/>
        <end position="302"/>
    </location>
</feature>
<dbReference type="GO" id="GO:0015271">
    <property type="term" value="F:outward rectifier potassium channel activity"/>
    <property type="evidence" value="ECO:0007669"/>
    <property type="project" value="TreeGrafter"/>
</dbReference>
<feature type="transmembrane region" description="Helical" evidence="9">
    <location>
        <begin position="162"/>
        <end position="180"/>
    </location>
</feature>
<keyword evidence="4 9" id="KW-1133">Transmembrane helix</keyword>
<evidence type="ECO:0000256" key="5">
    <source>
        <dbReference type="ARBA" id="ARBA00023065"/>
    </source>
</evidence>
<evidence type="ECO:0000256" key="1">
    <source>
        <dbReference type="ARBA" id="ARBA00004141"/>
    </source>
</evidence>
<dbReference type="PANTHER" id="PTHR11003">
    <property type="entry name" value="POTASSIUM CHANNEL, SUBFAMILY K"/>
    <property type="match status" value="1"/>
</dbReference>
<dbReference type="GO" id="GO:0022841">
    <property type="term" value="F:potassium ion leak channel activity"/>
    <property type="evidence" value="ECO:0007669"/>
    <property type="project" value="TreeGrafter"/>
</dbReference>
<dbReference type="GO" id="GO:0030322">
    <property type="term" value="P:stabilization of membrane potential"/>
    <property type="evidence" value="ECO:0007669"/>
    <property type="project" value="TreeGrafter"/>
</dbReference>
<protein>
    <submittedName>
        <fullName evidence="11">Ion channel</fullName>
    </submittedName>
</protein>
<feature type="transmembrane region" description="Helical" evidence="9">
    <location>
        <begin position="136"/>
        <end position="155"/>
    </location>
</feature>
<evidence type="ECO:0000256" key="9">
    <source>
        <dbReference type="SAM" id="Phobius"/>
    </source>
</evidence>
<feature type="transmembrane region" description="Helical" evidence="9">
    <location>
        <begin position="225"/>
        <end position="244"/>
    </location>
</feature>
<evidence type="ECO:0000256" key="7">
    <source>
        <dbReference type="ARBA" id="ARBA00023303"/>
    </source>
</evidence>
<dbReference type="InterPro" id="IPR013099">
    <property type="entry name" value="K_chnl_dom"/>
</dbReference>
<feature type="domain" description="Potassium channel" evidence="10">
    <location>
        <begin position="125"/>
        <end position="189"/>
    </location>
</feature>
<comment type="subcellular location">
    <subcellularLocation>
        <location evidence="1">Membrane</location>
        <topology evidence="1">Multi-pass membrane protein</topology>
    </subcellularLocation>
</comment>
<keyword evidence="5 8" id="KW-0406">Ion transport</keyword>
<dbReference type="Gene3D" id="1.10.287.70">
    <property type="match status" value="1"/>
</dbReference>
<reference evidence="11" key="1">
    <citation type="submission" date="2017-02" db="UniProtKB">
        <authorList>
            <consortium name="WormBaseParasite"/>
        </authorList>
    </citation>
    <scope>IDENTIFICATION</scope>
</reference>
<dbReference type="PRINTS" id="PR01333">
    <property type="entry name" value="2POREKCHANEL"/>
</dbReference>
<evidence type="ECO:0000256" key="3">
    <source>
        <dbReference type="ARBA" id="ARBA00022692"/>
    </source>
</evidence>
<evidence type="ECO:0000259" key="10">
    <source>
        <dbReference type="Pfam" id="PF07885"/>
    </source>
</evidence>
<feature type="domain" description="Potassium channel" evidence="10">
    <location>
        <begin position="233"/>
        <end position="302"/>
    </location>
</feature>
<evidence type="ECO:0000256" key="4">
    <source>
        <dbReference type="ARBA" id="ARBA00022989"/>
    </source>
</evidence>
<dbReference type="WBParaSite" id="HPLM_0001876801-mRNA-1">
    <property type="protein sequence ID" value="HPLM_0001876801-mRNA-1"/>
    <property type="gene ID" value="HPLM_0001876801"/>
</dbReference>
<evidence type="ECO:0000256" key="2">
    <source>
        <dbReference type="ARBA" id="ARBA00022448"/>
    </source>
</evidence>
<evidence type="ECO:0000256" key="6">
    <source>
        <dbReference type="ARBA" id="ARBA00023136"/>
    </source>
</evidence>
<dbReference type="PANTHER" id="PTHR11003:SF269">
    <property type="entry name" value="POTASSIUM CHANNEL DOMAIN-CONTAINING PROTEIN"/>
    <property type="match status" value="1"/>
</dbReference>
<comment type="similarity">
    <text evidence="8">Belongs to the two pore domain potassium channel (TC 1.A.1.8) family.</text>
</comment>
<evidence type="ECO:0000256" key="8">
    <source>
        <dbReference type="RuleBase" id="RU003857"/>
    </source>
</evidence>
<keyword evidence="7 8" id="KW-0407">Ion channel</keyword>
<accession>A0A0N4X326</accession>
<dbReference type="Pfam" id="PF07885">
    <property type="entry name" value="Ion_trans_2"/>
    <property type="match status" value="2"/>
</dbReference>
<evidence type="ECO:0000313" key="11">
    <source>
        <dbReference type="WBParaSite" id="HPLM_0001876801-mRNA-1"/>
    </source>
</evidence>
<keyword evidence="3 8" id="KW-0812">Transmembrane</keyword>
<dbReference type="OMA" id="RTMGYIE"/>
<organism evidence="11">
    <name type="scientific">Haemonchus placei</name>
    <name type="common">Barber's pole worm</name>
    <dbReference type="NCBI Taxonomy" id="6290"/>
    <lineage>
        <taxon>Eukaryota</taxon>
        <taxon>Metazoa</taxon>
        <taxon>Ecdysozoa</taxon>
        <taxon>Nematoda</taxon>
        <taxon>Chromadorea</taxon>
        <taxon>Rhabditida</taxon>
        <taxon>Rhabditina</taxon>
        <taxon>Rhabditomorpha</taxon>
        <taxon>Strongyloidea</taxon>
        <taxon>Trichostrongylidae</taxon>
        <taxon>Haemonchus</taxon>
    </lineage>
</organism>
<keyword evidence="2 8" id="KW-0813">Transport</keyword>